<keyword evidence="3" id="KW-0413">Isomerase</keyword>
<dbReference type="InterPro" id="IPR029000">
    <property type="entry name" value="Cyclophilin-like_dom_sf"/>
</dbReference>
<dbReference type="Proteomes" id="UP000886047">
    <property type="component" value="Unassembled WGS sequence"/>
</dbReference>
<dbReference type="EMBL" id="DSDK01000367">
    <property type="protein sequence ID" value="HDR51297.1"/>
    <property type="molecule type" value="Genomic_DNA"/>
</dbReference>
<keyword evidence="2" id="KW-0697">Rotamase</keyword>
<evidence type="ECO:0000259" key="4">
    <source>
        <dbReference type="PROSITE" id="PS50072"/>
    </source>
</evidence>
<feature type="domain" description="PPIase cyclophilin-type" evidence="4">
    <location>
        <begin position="13"/>
        <end position="123"/>
    </location>
</feature>
<dbReference type="AlphaFoldDB" id="A0A831LGY9"/>
<accession>A0A831LGY9</accession>
<dbReference type="PROSITE" id="PS50072">
    <property type="entry name" value="CSA_PPIASE_2"/>
    <property type="match status" value="1"/>
</dbReference>
<proteinExistence type="predicted"/>
<dbReference type="SUPFAM" id="SSF50891">
    <property type="entry name" value="Cyclophilin-like"/>
    <property type="match status" value="1"/>
</dbReference>
<dbReference type="InterPro" id="IPR002130">
    <property type="entry name" value="Cyclophilin-type_PPIase_dom"/>
</dbReference>
<sequence length="123" mass="13737">MDNQPNNNFKIEVIQGGLFSDEEIEKHPGIRHETTQETGIKHLNGTISMARNEPGTASTEFFICIGNQPELDFGGQRNPDGQGFAAFGKVVEGMEVVRKIQQLPDENQYLKEPVQILVVQRIS</sequence>
<organism evidence="5">
    <name type="scientific">Mariniphaga anaerophila</name>
    <dbReference type="NCBI Taxonomy" id="1484053"/>
    <lineage>
        <taxon>Bacteria</taxon>
        <taxon>Pseudomonadati</taxon>
        <taxon>Bacteroidota</taxon>
        <taxon>Bacteroidia</taxon>
        <taxon>Marinilabiliales</taxon>
        <taxon>Prolixibacteraceae</taxon>
        <taxon>Mariniphaga</taxon>
    </lineage>
</organism>
<dbReference type="GO" id="GO:0003755">
    <property type="term" value="F:peptidyl-prolyl cis-trans isomerase activity"/>
    <property type="evidence" value="ECO:0007669"/>
    <property type="project" value="UniProtKB-KW"/>
</dbReference>
<dbReference type="InterPro" id="IPR044665">
    <property type="entry name" value="E_coli_cyclophilin_A-like"/>
</dbReference>
<name>A0A831LGY9_9BACT</name>
<dbReference type="Pfam" id="PF00160">
    <property type="entry name" value="Pro_isomerase"/>
    <property type="match status" value="1"/>
</dbReference>
<evidence type="ECO:0000256" key="1">
    <source>
        <dbReference type="ARBA" id="ARBA00013194"/>
    </source>
</evidence>
<comment type="caution">
    <text evidence="5">The sequence shown here is derived from an EMBL/GenBank/DDBJ whole genome shotgun (WGS) entry which is preliminary data.</text>
</comment>
<evidence type="ECO:0000313" key="5">
    <source>
        <dbReference type="EMBL" id="HDR51297.1"/>
    </source>
</evidence>
<protein>
    <recommendedName>
        <fullName evidence="1">peptidylprolyl isomerase</fullName>
        <ecNumber evidence="1">5.2.1.8</ecNumber>
    </recommendedName>
</protein>
<evidence type="ECO:0000256" key="2">
    <source>
        <dbReference type="ARBA" id="ARBA00023110"/>
    </source>
</evidence>
<dbReference type="EC" id="5.2.1.8" evidence="1"/>
<evidence type="ECO:0000256" key="3">
    <source>
        <dbReference type="ARBA" id="ARBA00023235"/>
    </source>
</evidence>
<dbReference type="Gene3D" id="2.40.100.10">
    <property type="entry name" value="Cyclophilin-like"/>
    <property type="match status" value="1"/>
</dbReference>
<dbReference type="PANTHER" id="PTHR43246">
    <property type="entry name" value="PEPTIDYL-PROLYL CIS-TRANS ISOMERASE CYP38, CHLOROPLASTIC"/>
    <property type="match status" value="1"/>
</dbReference>
<reference evidence="5" key="1">
    <citation type="journal article" date="2020" name="mSystems">
        <title>Genome- and Community-Level Interaction Insights into Carbon Utilization and Element Cycling Functions of Hydrothermarchaeota in Hydrothermal Sediment.</title>
        <authorList>
            <person name="Zhou Z."/>
            <person name="Liu Y."/>
            <person name="Xu W."/>
            <person name="Pan J."/>
            <person name="Luo Z.H."/>
            <person name="Li M."/>
        </authorList>
    </citation>
    <scope>NUCLEOTIDE SEQUENCE [LARGE SCALE GENOMIC DNA]</scope>
    <source>
        <strain evidence="5">SpSt-1217</strain>
    </source>
</reference>
<gene>
    <name evidence="5" type="ORF">ENN90_06715</name>
</gene>